<name>A0A2N3XZK6_SACSN</name>
<comment type="caution">
    <text evidence="2">The sequence shown here is derived from an EMBL/GenBank/DDBJ whole genome shotgun (WGS) entry which is preliminary data.</text>
</comment>
<keyword evidence="1" id="KW-0472">Membrane</keyword>
<gene>
    <name evidence="2" type="ORF">A8926_3897</name>
</gene>
<organism evidence="2 3">
    <name type="scientific">Saccharopolyspora spinosa</name>
    <dbReference type="NCBI Taxonomy" id="60894"/>
    <lineage>
        <taxon>Bacteria</taxon>
        <taxon>Bacillati</taxon>
        <taxon>Actinomycetota</taxon>
        <taxon>Actinomycetes</taxon>
        <taxon>Pseudonocardiales</taxon>
        <taxon>Pseudonocardiaceae</taxon>
        <taxon>Saccharopolyspora</taxon>
    </lineage>
</organism>
<proteinExistence type="predicted"/>
<feature type="transmembrane region" description="Helical" evidence="1">
    <location>
        <begin position="12"/>
        <end position="35"/>
    </location>
</feature>
<keyword evidence="1" id="KW-0812">Transmembrane</keyword>
<reference evidence="2" key="1">
    <citation type="submission" date="2017-12" db="EMBL/GenBank/DDBJ databases">
        <title>Sequencing the genomes of 1000 Actinobacteria strains.</title>
        <authorList>
            <person name="Klenk H.-P."/>
        </authorList>
    </citation>
    <scope>NUCLEOTIDE SEQUENCE [LARGE SCALE GENOMIC DNA]</scope>
    <source>
        <strain evidence="2">DSM 44228</strain>
    </source>
</reference>
<sequence>MVPAWYGLVLRFVVVVFMVGFPEFHNFLVAFLVGIPEVNHLVEVPDEIEGLVVAFL</sequence>
<dbReference type="STRING" id="994479.GCA_000194155_03320"/>
<evidence type="ECO:0000313" key="3">
    <source>
        <dbReference type="Proteomes" id="UP000233786"/>
    </source>
</evidence>
<protein>
    <submittedName>
        <fullName evidence="2">Uncharacterized protein</fullName>
    </submittedName>
</protein>
<evidence type="ECO:0000256" key="1">
    <source>
        <dbReference type="SAM" id="Phobius"/>
    </source>
</evidence>
<dbReference type="EMBL" id="PJNB01000001">
    <property type="protein sequence ID" value="PKW16102.1"/>
    <property type="molecule type" value="Genomic_DNA"/>
</dbReference>
<keyword evidence="1" id="KW-1133">Transmembrane helix</keyword>
<dbReference type="Proteomes" id="UP000233786">
    <property type="component" value="Unassembled WGS sequence"/>
</dbReference>
<accession>A0A2N3XZK6</accession>
<keyword evidence="3" id="KW-1185">Reference proteome</keyword>
<evidence type="ECO:0000313" key="2">
    <source>
        <dbReference type="EMBL" id="PKW16102.1"/>
    </source>
</evidence>
<dbReference type="AlphaFoldDB" id="A0A2N3XZK6"/>